<dbReference type="EMBL" id="LGIY01000020">
    <property type="protein sequence ID" value="POE41256.1"/>
    <property type="molecule type" value="Genomic_DNA"/>
</dbReference>
<protein>
    <submittedName>
        <fullName evidence="1">Uncharacterized protein</fullName>
    </submittedName>
</protein>
<dbReference type="RefSeq" id="WP_003607507.1">
    <property type="nucleotide sequence ID" value="NZ_AFYO01000009.1"/>
</dbReference>
<dbReference type="AlphaFoldDB" id="A0A0M6W9R7"/>
<name>A0A0M6W9R7_LACPA</name>
<reference evidence="2 3" key="2">
    <citation type="journal article" date="2015" name="J. Am. Soc. Brew. Chem.">
        <title>Dissolved carbon dioxide selects for lactic acid bacteria able to grow in and spoil packaged beer.</title>
        <authorList>
            <person name="Bergsveinson J."/>
            <person name="Redekop A."/>
            <person name="Zoerb S."/>
            <person name="Ziola B."/>
        </authorList>
    </citation>
    <scope>NUCLEOTIDE SEQUENCE [LARGE SCALE GENOMIC DNA]</scope>
    <source>
        <strain evidence="2 3">CCC B1205</strain>
    </source>
</reference>
<dbReference type="Proteomes" id="UP000237433">
    <property type="component" value="Unassembled WGS sequence"/>
</dbReference>
<organism evidence="1">
    <name type="scientific">Lacticaseibacillus paracasei</name>
    <name type="common">Lactobacillus paracasei</name>
    <dbReference type="NCBI Taxonomy" id="1597"/>
    <lineage>
        <taxon>Bacteria</taxon>
        <taxon>Bacillati</taxon>
        <taxon>Bacillota</taxon>
        <taxon>Bacilli</taxon>
        <taxon>Lactobacillales</taxon>
        <taxon>Lactobacillaceae</taxon>
        <taxon>Lacticaseibacillus</taxon>
    </lineage>
</organism>
<evidence type="ECO:0000313" key="1">
    <source>
        <dbReference type="EMBL" id="CRL16884.1"/>
    </source>
</evidence>
<evidence type="ECO:0000313" key="2">
    <source>
        <dbReference type="EMBL" id="POE41256.1"/>
    </source>
</evidence>
<accession>A0A0M6W9R7</accession>
<gene>
    <name evidence="2" type="ORF">ACX51_11220</name>
</gene>
<evidence type="ECO:0000313" key="3">
    <source>
        <dbReference type="Proteomes" id="UP000237433"/>
    </source>
</evidence>
<dbReference type="EMBL" id="LN846901">
    <property type="protein sequence ID" value="CRL16884.1"/>
    <property type="molecule type" value="Genomic_DNA"/>
</dbReference>
<sequence length="68" mass="7748">MFYLEPLAGKCQLTQKPDTEFDINVLAFAVLKMISPLEKDSQVMLFLKQKKPPRSRATAGQKCPHRTI</sequence>
<proteinExistence type="predicted"/>
<reference evidence="1" key="1">
    <citation type="journal article" date="2015" name="Front. Microbiol.">
        <title>The vaginal isolate Lactobacillus paracasei LPC-S01 (DSM 26760) is suitable for oral administration.</title>
        <authorList>
            <person name="Balzaretti S."/>
            <person name="Taverniti V."/>
            <person name="Rondini G."/>
            <person name="Marcolegio G."/>
            <person name="Minuzzo M."/>
            <person name="Remagni M.C."/>
            <person name="Fiore W."/>
            <person name="Arioli S."/>
            <person name="Guglielmetti S."/>
        </authorList>
    </citation>
    <scope>NUCLEOTIDE SEQUENCE</scope>
    <source>
        <strain evidence="1">LPC-S01</strain>
    </source>
</reference>